<dbReference type="PROSITE" id="PS50287">
    <property type="entry name" value="SRCR_2"/>
    <property type="match status" value="1"/>
</dbReference>
<evidence type="ECO:0000256" key="2">
    <source>
        <dbReference type="SAM" id="MobiDB-lite"/>
    </source>
</evidence>
<dbReference type="InterPro" id="IPR001190">
    <property type="entry name" value="SRCR"/>
</dbReference>
<evidence type="ECO:0000256" key="1">
    <source>
        <dbReference type="ARBA" id="ARBA00023157"/>
    </source>
</evidence>
<proteinExistence type="predicted"/>
<feature type="compositionally biased region" description="Low complexity" evidence="2">
    <location>
        <begin position="305"/>
        <end position="318"/>
    </location>
</feature>
<accession>A0ABP0MM97</accession>
<feature type="compositionally biased region" description="Polar residues" evidence="2">
    <location>
        <begin position="337"/>
        <end position="355"/>
    </location>
</feature>
<dbReference type="Pfam" id="PF00530">
    <property type="entry name" value="SRCR"/>
    <property type="match status" value="1"/>
</dbReference>
<keyword evidence="3" id="KW-0732">Signal</keyword>
<comment type="caution">
    <text evidence="5">The sequence shown here is derived from an EMBL/GenBank/DDBJ whole genome shotgun (WGS) entry which is preliminary data.</text>
</comment>
<keyword evidence="6" id="KW-1185">Reference proteome</keyword>
<keyword evidence="1" id="KW-1015">Disulfide bond</keyword>
<name>A0ABP0MM97_9DINO</name>
<dbReference type="Proteomes" id="UP001642484">
    <property type="component" value="Unassembled WGS sequence"/>
</dbReference>
<evidence type="ECO:0000256" key="3">
    <source>
        <dbReference type="SAM" id="SignalP"/>
    </source>
</evidence>
<dbReference type="Gene3D" id="3.10.250.10">
    <property type="entry name" value="SRCR-like domain"/>
    <property type="match status" value="1"/>
</dbReference>
<dbReference type="SUPFAM" id="SSF56487">
    <property type="entry name" value="SRCR-like"/>
    <property type="match status" value="1"/>
</dbReference>
<feature type="domain" description="SRCR" evidence="4">
    <location>
        <begin position="83"/>
        <end position="134"/>
    </location>
</feature>
<gene>
    <name evidence="5" type="ORF">CCMP2556_LOCUS26035</name>
</gene>
<evidence type="ECO:0000313" key="6">
    <source>
        <dbReference type="Proteomes" id="UP001642484"/>
    </source>
</evidence>
<protein>
    <recommendedName>
        <fullName evidence="4">SRCR domain-containing protein</fullName>
    </recommendedName>
</protein>
<organism evidence="5 6">
    <name type="scientific">Durusdinium trenchii</name>
    <dbReference type="NCBI Taxonomy" id="1381693"/>
    <lineage>
        <taxon>Eukaryota</taxon>
        <taxon>Sar</taxon>
        <taxon>Alveolata</taxon>
        <taxon>Dinophyceae</taxon>
        <taxon>Suessiales</taxon>
        <taxon>Symbiodiniaceae</taxon>
        <taxon>Durusdinium</taxon>
    </lineage>
</organism>
<feature type="signal peptide" evidence="3">
    <location>
        <begin position="1"/>
        <end position="15"/>
    </location>
</feature>
<evidence type="ECO:0000313" key="5">
    <source>
        <dbReference type="EMBL" id="CAK9051219.1"/>
    </source>
</evidence>
<sequence length="382" mass="41351">MFRWLLLTLLLEVGADGPPASTTGTSSIASTTLLPTTTTTTASTTTTSGTTTTTTTVTLPAHCQRFSTFTCSTSPVTPASTEVMLVEGSAAMPDWYCNGRWGRLEVKKDGVWGQVCRESFDHLDARVSCRQMGFQDGFALREYHYTGRLSMSVTALAWLDTFPAMPLLRRRGQHLRAAAGVLCLAEQLSESELRARCPKLRFKANDQKNKPTHPMSVVTIFPGNSYTSGFGGTGVSTSDGGLGNYAGTYRTEDEIRSAWSNIASDEVPNMGGHQWRYPFATKSFCYSNFLTELAMGYCESYIPTSAPTSSTSSSTTTSVGNPSGYLKPSKDKRSRDGTTQTANLDTTPGAGTTSKTDGRRPGWMFLLSLLAFACWTATDSRI</sequence>
<reference evidence="5 6" key="1">
    <citation type="submission" date="2024-02" db="EMBL/GenBank/DDBJ databases">
        <authorList>
            <person name="Chen Y."/>
            <person name="Shah S."/>
            <person name="Dougan E. K."/>
            <person name="Thang M."/>
            <person name="Chan C."/>
        </authorList>
    </citation>
    <scope>NUCLEOTIDE SEQUENCE [LARGE SCALE GENOMIC DNA]</scope>
</reference>
<feature type="region of interest" description="Disordered" evidence="2">
    <location>
        <begin position="305"/>
        <end position="357"/>
    </location>
</feature>
<dbReference type="InterPro" id="IPR036772">
    <property type="entry name" value="SRCR-like_dom_sf"/>
</dbReference>
<feature type="chain" id="PRO_5046335717" description="SRCR domain-containing protein" evidence="3">
    <location>
        <begin position="16"/>
        <end position="382"/>
    </location>
</feature>
<evidence type="ECO:0000259" key="4">
    <source>
        <dbReference type="PROSITE" id="PS50287"/>
    </source>
</evidence>
<dbReference type="EMBL" id="CAXAMN010017780">
    <property type="protein sequence ID" value="CAK9051219.1"/>
    <property type="molecule type" value="Genomic_DNA"/>
</dbReference>
<dbReference type="SMART" id="SM00202">
    <property type="entry name" value="SR"/>
    <property type="match status" value="1"/>
</dbReference>